<feature type="region of interest" description="Disordered" evidence="1">
    <location>
        <begin position="509"/>
        <end position="565"/>
    </location>
</feature>
<feature type="compositionally biased region" description="Low complexity" evidence="1">
    <location>
        <begin position="327"/>
        <end position="338"/>
    </location>
</feature>
<dbReference type="Proteomes" id="UP000694843">
    <property type="component" value="Unplaced"/>
</dbReference>
<feature type="compositionally biased region" description="Basic and acidic residues" evidence="1">
    <location>
        <begin position="526"/>
        <end position="538"/>
    </location>
</feature>
<name>A0A8B7P173_HYAAZ</name>
<feature type="transmembrane region" description="Helical" evidence="2">
    <location>
        <begin position="135"/>
        <end position="156"/>
    </location>
</feature>
<dbReference type="KEGG" id="hazt:108676220"/>
<gene>
    <name evidence="4" type="primary">LOC108676220</name>
</gene>
<organism evidence="3 4">
    <name type="scientific">Hyalella azteca</name>
    <name type="common">Amphipod</name>
    <dbReference type="NCBI Taxonomy" id="294128"/>
    <lineage>
        <taxon>Eukaryota</taxon>
        <taxon>Metazoa</taxon>
        <taxon>Ecdysozoa</taxon>
        <taxon>Arthropoda</taxon>
        <taxon>Crustacea</taxon>
        <taxon>Multicrustacea</taxon>
        <taxon>Malacostraca</taxon>
        <taxon>Eumalacostraca</taxon>
        <taxon>Peracarida</taxon>
        <taxon>Amphipoda</taxon>
        <taxon>Senticaudata</taxon>
        <taxon>Talitrida</taxon>
        <taxon>Talitroidea</taxon>
        <taxon>Hyalellidae</taxon>
        <taxon>Hyalella</taxon>
    </lineage>
</organism>
<evidence type="ECO:0000256" key="2">
    <source>
        <dbReference type="SAM" id="Phobius"/>
    </source>
</evidence>
<proteinExistence type="predicted"/>
<protein>
    <submittedName>
        <fullName evidence="4">Uncharacterized protein LOC108676220</fullName>
    </submittedName>
</protein>
<feature type="region of interest" description="Disordered" evidence="1">
    <location>
        <begin position="262"/>
        <end position="281"/>
    </location>
</feature>
<dbReference type="AlphaFoldDB" id="A0A8B7P173"/>
<dbReference type="RefSeq" id="XP_018019762.1">
    <property type="nucleotide sequence ID" value="XM_018164273.2"/>
</dbReference>
<feature type="region of interest" description="Disordered" evidence="1">
    <location>
        <begin position="93"/>
        <end position="122"/>
    </location>
</feature>
<feature type="region of interest" description="Disordered" evidence="1">
    <location>
        <begin position="1"/>
        <end position="46"/>
    </location>
</feature>
<feature type="compositionally biased region" description="Basic residues" evidence="1">
    <location>
        <begin position="340"/>
        <end position="350"/>
    </location>
</feature>
<keyword evidence="2" id="KW-1133">Transmembrane helix</keyword>
<feature type="compositionally biased region" description="Polar residues" evidence="1">
    <location>
        <begin position="389"/>
        <end position="403"/>
    </location>
</feature>
<feature type="compositionally biased region" description="Basic and acidic residues" evidence="1">
    <location>
        <begin position="205"/>
        <end position="224"/>
    </location>
</feature>
<keyword evidence="3" id="KW-1185">Reference proteome</keyword>
<feature type="compositionally biased region" description="Low complexity" evidence="1">
    <location>
        <begin position="93"/>
        <end position="108"/>
    </location>
</feature>
<dbReference type="GeneID" id="108676220"/>
<evidence type="ECO:0000313" key="3">
    <source>
        <dbReference type="Proteomes" id="UP000694843"/>
    </source>
</evidence>
<keyword evidence="2" id="KW-0472">Membrane</keyword>
<feature type="region of interest" description="Disordered" evidence="1">
    <location>
        <begin position="389"/>
        <end position="463"/>
    </location>
</feature>
<keyword evidence="2" id="KW-0812">Transmembrane</keyword>
<evidence type="ECO:0000313" key="4">
    <source>
        <dbReference type="RefSeq" id="XP_018019762.1"/>
    </source>
</evidence>
<accession>A0A8B7P173</accession>
<feature type="compositionally biased region" description="Basic and acidic residues" evidence="1">
    <location>
        <begin position="407"/>
        <end position="425"/>
    </location>
</feature>
<feature type="region of interest" description="Disordered" evidence="1">
    <location>
        <begin position="200"/>
        <end position="225"/>
    </location>
</feature>
<feature type="region of interest" description="Disordered" evidence="1">
    <location>
        <begin position="327"/>
        <end position="365"/>
    </location>
</feature>
<sequence>MSNPEPIPRTLPSTHLTRHSHSRGDVSASRCHASPSRSLPNTPRPEVPLSAVVLTTPLTAFPASPCSEVISSPRAGHNLSPRVGFPVSFLSGASSSPRTSVPSSPRIPNHSERTTNASSRGAVTVSSLYSTAQCILSMVGSIGVILLFAGIPQLIYSPSVQLNNLMTFLLGASLITAMVAGNAFVNYKYRQYLHRNPVTRPARRTSLEGREDKPPPYEDIEKMDAQPPDYPSAVAVASESPPSYHWLARMYQWGNLIDTTTPGSVSNQPGTSCDSGDSETSGPNVVIVNSGTCGNELCGKNTPNRGQVNNSFEINAYEPCGIHSRKISSTSIPSTPSKLQHAKGKSKRSKSSVPNTEEVFSDDSKTSGLWNIRKAFLRSVSDDGFLSLPNNTSTDANSSSGVTPRNPEMHIGKDDLQNPERDGDRTAAGVSSSADVIAGTRETFGTSGLASNSDGSNPGVEPRQSLNVQRFRRSGFIAVNVDPSGPVSLCNLNSRDSSGSPSIFASLSLHGNGSSNSEFSPTLQKTSKENHSSRRMSEDGETSLSKSKGGAVGLGRRASSSEVHSISSRLKDAQCSIADEYGMEYKQNVFM</sequence>
<reference evidence="4" key="1">
    <citation type="submission" date="2025-08" db="UniProtKB">
        <authorList>
            <consortium name="RefSeq"/>
        </authorList>
    </citation>
    <scope>IDENTIFICATION</scope>
    <source>
        <tissue evidence="4">Whole organism</tissue>
    </source>
</reference>
<feature type="transmembrane region" description="Helical" evidence="2">
    <location>
        <begin position="162"/>
        <end position="185"/>
    </location>
</feature>
<feature type="compositionally biased region" description="Polar residues" evidence="1">
    <location>
        <begin position="443"/>
        <end position="456"/>
    </location>
</feature>
<dbReference type="OrthoDB" id="10615919at2759"/>
<evidence type="ECO:0000256" key="1">
    <source>
        <dbReference type="SAM" id="MobiDB-lite"/>
    </source>
</evidence>